<evidence type="ECO:0000256" key="8">
    <source>
        <dbReference type="RuleBase" id="RU000461"/>
    </source>
</evidence>
<evidence type="ECO:0000256" key="5">
    <source>
        <dbReference type="ARBA" id="ARBA00023002"/>
    </source>
</evidence>
<dbReference type="PROSITE" id="PS00086">
    <property type="entry name" value="CYTOCHROME_P450"/>
    <property type="match status" value="1"/>
</dbReference>
<organism evidence="9 10">
    <name type="scientific">Mycobacterium paraterrae</name>
    <dbReference type="NCBI Taxonomy" id="577492"/>
    <lineage>
        <taxon>Bacteria</taxon>
        <taxon>Bacillati</taxon>
        <taxon>Actinomycetota</taxon>
        <taxon>Actinomycetes</taxon>
        <taxon>Mycobacteriales</taxon>
        <taxon>Mycobacteriaceae</taxon>
        <taxon>Mycobacterium</taxon>
    </lineage>
</organism>
<evidence type="ECO:0000256" key="3">
    <source>
        <dbReference type="ARBA" id="ARBA00022617"/>
    </source>
</evidence>
<dbReference type="InterPro" id="IPR017972">
    <property type="entry name" value="Cyt_P450_CS"/>
</dbReference>
<dbReference type="SUPFAM" id="SSF48264">
    <property type="entry name" value="Cytochrome P450"/>
    <property type="match status" value="1"/>
</dbReference>
<evidence type="ECO:0000256" key="1">
    <source>
        <dbReference type="ARBA" id="ARBA00001971"/>
    </source>
</evidence>
<evidence type="ECO:0000256" key="4">
    <source>
        <dbReference type="ARBA" id="ARBA00022723"/>
    </source>
</evidence>
<dbReference type="Pfam" id="PF00067">
    <property type="entry name" value="p450"/>
    <property type="match status" value="1"/>
</dbReference>
<dbReference type="RefSeq" id="WP_240262896.1">
    <property type="nucleotide sequence ID" value="NZ_CP092488.2"/>
</dbReference>
<evidence type="ECO:0000256" key="2">
    <source>
        <dbReference type="ARBA" id="ARBA00010617"/>
    </source>
</evidence>
<keyword evidence="6 8" id="KW-0408">Iron</keyword>
<gene>
    <name evidence="9" type="ORF">MKK62_07715</name>
</gene>
<keyword evidence="4 8" id="KW-0479">Metal-binding</keyword>
<sequence length="441" mass="48533">MPSRTTGSVGRMGLAVRDWTHWATGYGLPRVMLKLLARQGDPLARLLTIDSKPVDDIYPLIEQIRARGRMSRIPGAGWVSVDAQILRELLRDSRIRTAKPNDRSPFRLGEWILAKSDPDVMNPIEPPSMLVTDPPEHARLRKPVTRAFTPRALDRLRTRIHDLAHGLLDELDGREQCDLVAEYASQIPMAVIAELMGMPRDDTPYLLHVAETATNLLGIVGPSWRDFRSGITILREFEGYVGKHVERLRGSDGDSILSDVIRHGDLTDDELTMLVALLFGAGFITTTHILGKAVIALVRHPDQLAALCANPNGWPNAVEEILRYDTPVQVVPRVAAEDVEIGGYSIRAGEAVFIMYGGANRDPAVFDEPGAFDTTRANARDHLTFGTGVHTCLGAALGRMEVQIGLQALFERFPQLSLAGEPTYNNIIGLHGLKHLPVSLG</sequence>
<dbReference type="PRINTS" id="PR00359">
    <property type="entry name" value="BP450"/>
</dbReference>
<keyword evidence="10" id="KW-1185">Reference proteome</keyword>
<comment type="similarity">
    <text evidence="2 8">Belongs to the cytochrome P450 family.</text>
</comment>
<dbReference type="InterPro" id="IPR002397">
    <property type="entry name" value="Cyt_P450_B"/>
</dbReference>
<proteinExistence type="inferred from homology"/>
<dbReference type="PANTHER" id="PTHR46696">
    <property type="entry name" value="P450, PUTATIVE (EUROFUNG)-RELATED"/>
    <property type="match status" value="1"/>
</dbReference>
<comment type="cofactor">
    <cofactor evidence="1">
        <name>heme</name>
        <dbReference type="ChEBI" id="CHEBI:30413"/>
    </cofactor>
</comment>
<dbReference type="Gene3D" id="1.10.630.10">
    <property type="entry name" value="Cytochrome P450"/>
    <property type="match status" value="1"/>
</dbReference>
<keyword evidence="3 8" id="KW-0349">Heme</keyword>
<protein>
    <submittedName>
        <fullName evidence="9">Cytochrome P450</fullName>
    </submittedName>
</protein>
<dbReference type="InterPro" id="IPR001128">
    <property type="entry name" value="Cyt_P450"/>
</dbReference>
<evidence type="ECO:0000256" key="6">
    <source>
        <dbReference type="ARBA" id="ARBA00023004"/>
    </source>
</evidence>
<dbReference type="EMBL" id="CP092488">
    <property type="protein sequence ID" value="UMB71144.1"/>
    <property type="molecule type" value="Genomic_DNA"/>
</dbReference>
<dbReference type="Proteomes" id="UP001055336">
    <property type="component" value="Chromosome"/>
</dbReference>
<name>A0ABY3VNX1_9MYCO</name>
<keyword evidence="7 8" id="KW-0503">Monooxygenase</keyword>
<keyword evidence="5 8" id="KW-0560">Oxidoreductase</keyword>
<evidence type="ECO:0000313" key="10">
    <source>
        <dbReference type="Proteomes" id="UP001055336"/>
    </source>
</evidence>
<dbReference type="InterPro" id="IPR036396">
    <property type="entry name" value="Cyt_P450_sf"/>
</dbReference>
<evidence type="ECO:0000313" key="9">
    <source>
        <dbReference type="EMBL" id="UMB71144.1"/>
    </source>
</evidence>
<dbReference type="CDD" id="cd20625">
    <property type="entry name" value="CYP164-like"/>
    <property type="match status" value="1"/>
</dbReference>
<evidence type="ECO:0000256" key="7">
    <source>
        <dbReference type="ARBA" id="ARBA00023033"/>
    </source>
</evidence>
<reference evidence="9" key="1">
    <citation type="submission" date="2022-08" db="EMBL/GenBank/DDBJ databases">
        <title>Whole genome sequencing of non-tuberculosis mycobacteria type-strains.</title>
        <authorList>
            <person name="Igarashi Y."/>
            <person name="Osugi A."/>
            <person name="Mitarai S."/>
        </authorList>
    </citation>
    <scope>NUCLEOTIDE SEQUENCE</scope>
    <source>
        <strain evidence="9">DSM 45127</strain>
    </source>
</reference>
<dbReference type="PANTHER" id="PTHR46696:SF4">
    <property type="entry name" value="BIOTIN BIOSYNTHESIS CYTOCHROME P450"/>
    <property type="match status" value="1"/>
</dbReference>
<accession>A0ABY3VNX1</accession>